<dbReference type="Proteomes" id="UP000182902">
    <property type="component" value="Unassembled WGS sequence"/>
</dbReference>
<protein>
    <recommendedName>
        <fullName evidence="3">Bacteriophage lambda head decoration protein D</fullName>
    </recommendedName>
</protein>
<dbReference type="RefSeq" id="WP_244160747.1">
    <property type="nucleotide sequence ID" value="NZ_FNOX01000009.1"/>
</dbReference>
<organism evidence="1 2">
    <name type="scientific">Pseudomonas salomonii</name>
    <dbReference type="NCBI Taxonomy" id="191391"/>
    <lineage>
        <taxon>Bacteria</taxon>
        <taxon>Pseudomonadati</taxon>
        <taxon>Pseudomonadota</taxon>
        <taxon>Gammaproteobacteria</taxon>
        <taxon>Pseudomonadales</taxon>
        <taxon>Pseudomonadaceae</taxon>
        <taxon>Pseudomonas</taxon>
    </lineage>
</organism>
<accession>A0A1H3SM94</accession>
<dbReference type="AlphaFoldDB" id="A0A1H3SM94"/>
<evidence type="ECO:0000313" key="2">
    <source>
        <dbReference type="Proteomes" id="UP000182902"/>
    </source>
</evidence>
<reference evidence="1 2" key="1">
    <citation type="submission" date="2016-10" db="EMBL/GenBank/DDBJ databases">
        <authorList>
            <person name="de Groot N.N."/>
        </authorList>
    </citation>
    <scope>NUCLEOTIDE SEQUENCE [LARGE SCALE GENOMIC DNA]</scope>
    <source>
        <strain evidence="1 2">ICMP 14252</strain>
    </source>
</reference>
<gene>
    <name evidence="1" type="ORF">SAMN05216247_109306</name>
</gene>
<dbReference type="EMBL" id="FNOX01000009">
    <property type="protein sequence ID" value="SDZ39193.1"/>
    <property type="molecule type" value="Genomic_DNA"/>
</dbReference>
<proteinExistence type="predicted"/>
<evidence type="ECO:0000313" key="1">
    <source>
        <dbReference type="EMBL" id="SDZ39193.1"/>
    </source>
</evidence>
<name>A0A1H3SM94_9PSED</name>
<evidence type="ECO:0008006" key="3">
    <source>
        <dbReference type="Google" id="ProtNLM"/>
    </source>
</evidence>
<sequence length="131" mass="13617">MSLTQDRNTPMKATEVLVVPVAANVRIFAGSLVVVTASGFAAPGSTALELIYLGRAEESVDNRGGAAGGAQVEIRHGKAFCWVNDGTVTQAHLFKPAYIVDDETVAAEDADGTRSAAGRIVGVDTDGVWVE</sequence>